<organism evidence="1 2">
    <name type="scientific">Limnobacter litoralis</name>
    <dbReference type="NCBI Taxonomy" id="481366"/>
    <lineage>
        <taxon>Bacteria</taxon>
        <taxon>Pseudomonadati</taxon>
        <taxon>Pseudomonadota</taxon>
        <taxon>Betaproteobacteria</taxon>
        <taxon>Burkholderiales</taxon>
        <taxon>Burkholderiaceae</taxon>
        <taxon>Limnobacter</taxon>
    </lineage>
</organism>
<evidence type="ECO:0000313" key="1">
    <source>
        <dbReference type="EMBL" id="GLR26840.1"/>
    </source>
</evidence>
<sequence>MHHLLEKDLLSTLAQWVNRLRNPYETSNPSQETSITLRPGSFPDSTLHISTGPSQSLSLTIVHPLACLEEEDQLRAFRKESKQFNLIMEQVRLPVYVWENKSDNRFELRWEEKLANRTELEVLSTLFKQSLYLSNVLSSRLGWGLAQKSIPKTLH</sequence>
<keyword evidence="2" id="KW-1185">Reference proteome</keyword>
<protein>
    <submittedName>
        <fullName evidence="1">Uncharacterized protein</fullName>
    </submittedName>
</protein>
<name>A0ABQ5YQF5_9BURK</name>
<proteinExistence type="predicted"/>
<accession>A0ABQ5YQF5</accession>
<gene>
    <name evidence="1" type="ORF">GCM10007875_19300</name>
</gene>
<reference evidence="2" key="1">
    <citation type="journal article" date="2019" name="Int. J. Syst. Evol. Microbiol.">
        <title>The Global Catalogue of Microorganisms (GCM) 10K type strain sequencing project: providing services to taxonomists for standard genome sequencing and annotation.</title>
        <authorList>
            <consortium name="The Broad Institute Genomics Platform"/>
            <consortium name="The Broad Institute Genome Sequencing Center for Infectious Disease"/>
            <person name="Wu L."/>
            <person name="Ma J."/>
        </authorList>
    </citation>
    <scope>NUCLEOTIDE SEQUENCE [LARGE SCALE GENOMIC DNA]</scope>
    <source>
        <strain evidence="2">NBRC 105857</strain>
    </source>
</reference>
<dbReference type="RefSeq" id="WP_284281510.1">
    <property type="nucleotide sequence ID" value="NZ_BSOJ01000018.1"/>
</dbReference>
<evidence type="ECO:0000313" key="2">
    <source>
        <dbReference type="Proteomes" id="UP001156664"/>
    </source>
</evidence>
<dbReference type="Proteomes" id="UP001156664">
    <property type="component" value="Unassembled WGS sequence"/>
</dbReference>
<dbReference type="EMBL" id="BSOJ01000018">
    <property type="protein sequence ID" value="GLR26840.1"/>
    <property type="molecule type" value="Genomic_DNA"/>
</dbReference>
<comment type="caution">
    <text evidence="1">The sequence shown here is derived from an EMBL/GenBank/DDBJ whole genome shotgun (WGS) entry which is preliminary data.</text>
</comment>